<keyword evidence="1 2" id="KW-0238">DNA-binding</keyword>
<dbReference type="PANTHER" id="PTHR47691">
    <property type="entry name" value="REGULATOR-RELATED"/>
    <property type="match status" value="1"/>
</dbReference>
<name>A0ABT8Y7H8_9SPHN</name>
<dbReference type="CDD" id="cd00383">
    <property type="entry name" value="trans_reg_C"/>
    <property type="match status" value="1"/>
</dbReference>
<protein>
    <submittedName>
        <fullName evidence="4">Winged helix-turn-helix domain-containing protein</fullName>
    </submittedName>
</protein>
<dbReference type="InterPro" id="IPR036388">
    <property type="entry name" value="WH-like_DNA-bd_sf"/>
</dbReference>
<dbReference type="SUPFAM" id="SSF46894">
    <property type="entry name" value="C-terminal effector domain of the bipartite response regulators"/>
    <property type="match status" value="1"/>
</dbReference>
<dbReference type="InterPro" id="IPR001867">
    <property type="entry name" value="OmpR/PhoB-type_DNA-bd"/>
</dbReference>
<dbReference type="SUPFAM" id="SSF52540">
    <property type="entry name" value="P-loop containing nucleoside triphosphate hydrolases"/>
    <property type="match status" value="1"/>
</dbReference>
<dbReference type="Proteomes" id="UP001169764">
    <property type="component" value="Unassembled WGS sequence"/>
</dbReference>
<proteinExistence type="predicted"/>
<dbReference type="Pfam" id="PF00486">
    <property type="entry name" value="Trans_reg_C"/>
    <property type="match status" value="1"/>
</dbReference>
<dbReference type="InterPro" id="IPR027417">
    <property type="entry name" value="P-loop_NTPase"/>
</dbReference>
<evidence type="ECO:0000313" key="5">
    <source>
        <dbReference type="Proteomes" id="UP001169764"/>
    </source>
</evidence>
<organism evidence="4 5">
    <name type="scientific">Sphingomonas natans</name>
    <dbReference type="NCBI Taxonomy" id="3063330"/>
    <lineage>
        <taxon>Bacteria</taxon>
        <taxon>Pseudomonadati</taxon>
        <taxon>Pseudomonadota</taxon>
        <taxon>Alphaproteobacteria</taxon>
        <taxon>Sphingomonadales</taxon>
        <taxon>Sphingomonadaceae</taxon>
        <taxon>Sphingomonas</taxon>
    </lineage>
</organism>
<comment type="caution">
    <text evidence="4">The sequence shown here is derived from an EMBL/GenBank/DDBJ whole genome shotgun (WGS) entry which is preliminary data.</text>
</comment>
<evidence type="ECO:0000259" key="3">
    <source>
        <dbReference type="PROSITE" id="PS51755"/>
    </source>
</evidence>
<dbReference type="Gene3D" id="3.40.50.300">
    <property type="entry name" value="P-loop containing nucleotide triphosphate hydrolases"/>
    <property type="match status" value="1"/>
</dbReference>
<evidence type="ECO:0000256" key="1">
    <source>
        <dbReference type="ARBA" id="ARBA00023125"/>
    </source>
</evidence>
<evidence type="ECO:0000313" key="4">
    <source>
        <dbReference type="EMBL" id="MDO6414260.1"/>
    </source>
</evidence>
<dbReference type="PANTHER" id="PTHR47691:SF3">
    <property type="entry name" value="HTH-TYPE TRANSCRIPTIONAL REGULATOR RV0890C-RELATED"/>
    <property type="match status" value="1"/>
</dbReference>
<dbReference type="EMBL" id="JAUOTP010000003">
    <property type="protein sequence ID" value="MDO6414260.1"/>
    <property type="molecule type" value="Genomic_DNA"/>
</dbReference>
<dbReference type="InterPro" id="IPR016032">
    <property type="entry name" value="Sig_transdc_resp-reg_C-effctor"/>
</dbReference>
<feature type="DNA-binding region" description="OmpR/PhoB-type" evidence="2">
    <location>
        <begin position="13"/>
        <end position="111"/>
    </location>
</feature>
<accession>A0ABT8Y7H8</accession>
<feature type="domain" description="OmpR/PhoB-type" evidence="3">
    <location>
        <begin position="13"/>
        <end position="111"/>
    </location>
</feature>
<sequence>MTNEGSSGDTPRQCVYRFGDFLLSPGRQLLLYEGQPVALGGRGFDILTLLVTRAGEVVSKADLISHVWPDYIVHEHNLKVNVGNLRRSLARFDLTADYIATIAGRGYKFVATVESANPTAAPGPASGVHPAGMPKATRLFGREEAIEQISRQLQQPGYVTIVGPGGGGKTSLAVTIMQQCRVAGQAIVFVDLSTVSDHRFVVPAIASAFGISLGLDDPIAAVIETMRNQALLLIIDNCEHVLAMAGTIVERISAELPDASIVATSREPLRTRHEQIHFLLGLSYPDHTKPLRARDALSFPAVQLFMAKANASRDVQMTDEYARDVASICARLEGLALAIELAAGTASVLAPSALQQLFRNGFGTMNRGPRDAPLRHQTLEATLDWSYRLLPDREAVVLGLLSVFSGRFAADDAEAMYPAGGLDPMTGRDALAQLVAKSLVSAEVEGGSVLYRLPESTGAYAARRLFGAPHREQARRHYAARVRDKLQTAERDWSSQTSREWLRKYQSQINDVRAVIAWAFDPSGDPDIGVELVVAALPLWQELSAFREMLSAIELAAEAGSAFLNLAPSARAKLSTAQAWAMTLARQIHMRTDGAWLQSIHDAAEAGDAELELRAIFGQAVFLTYSGRPLAALRRMSDFAASSGLDWTVAPDGKRLLAHVEVYAGRLSSAATRLDELMATWGGLQDGRGLSRFQVDLPVAIGLSRSFLLWLQGDVERASHLAARAVDRATDLDHMISLGNAICLAGLPIAYLSGEFAVAARLQQQLAQVGRRESVGIYEGTSLFFGGAIRMAQGEQDGLALMQQGISELHAHGWRTRVAFYRCLLAEAWIKAGDVRRAEDCFRPAVAQADVRQERWCHPELWRVAGVIEAARQRRAQADRYFEKSLRAAKAMGAGSAIRRTEASVAAAD</sequence>
<dbReference type="Gene3D" id="1.10.10.10">
    <property type="entry name" value="Winged helix-like DNA-binding domain superfamily/Winged helix DNA-binding domain"/>
    <property type="match status" value="1"/>
</dbReference>
<keyword evidence="5" id="KW-1185">Reference proteome</keyword>
<dbReference type="SMART" id="SM00862">
    <property type="entry name" value="Trans_reg_C"/>
    <property type="match status" value="1"/>
</dbReference>
<dbReference type="PROSITE" id="PS51755">
    <property type="entry name" value="OMPR_PHOB"/>
    <property type="match status" value="1"/>
</dbReference>
<evidence type="ECO:0000256" key="2">
    <source>
        <dbReference type="PROSITE-ProRule" id="PRU01091"/>
    </source>
</evidence>
<reference evidence="4" key="1">
    <citation type="submission" date="2023-07" db="EMBL/GenBank/DDBJ databases">
        <authorList>
            <person name="Kim M."/>
        </authorList>
    </citation>
    <scope>NUCLEOTIDE SEQUENCE</scope>
    <source>
        <strain evidence="4">BIUV-7</strain>
    </source>
</reference>
<gene>
    <name evidence="4" type="ORF">Q4F19_07685</name>
</gene>